<name>A0A318TI12_9BRAD</name>
<dbReference type="InterPro" id="IPR008772">
    <property type="entry name" value="Phosphonate_metab_PhnH"/>
</dbReference>
<comment type="caution">
    <text evidence="1">The sequence shown here is derived from an EMBL/GenBank/DDBJ whole genome shotgun (WGS) entry which is preliminary data.</text>
</comment>
<dbReference type="GO" id="GO:0019634">
    <property type="term" value="P:organic phosphonate metabolic process"/>
    <property type="evidence" value="ECO:0007669"/>
    <property type="project" value="InterPro"/>
</dbReference>
<gene>
    <name evidence="1" type="ORF">BJ122_11055</name>
</gene>
<dbReference type="PIRSF" id="PIRSF020680">
    <property type="entry name" value="PhnH"/>
    <property type="match status" value="1"/>
</dbReference>
<dbReference type="Pfam" id="PF05845">
    <property type="entry name" value="PhnH"/>
    <property type="match status" value="1"/>
</dbReference>
<keyword evidence="2" id="KW-1185">Reference proteome</keyword>
<dbReference type="AlphaFoldDB" id="A0A318TI12"/>
<sequence length="203" mass="21329">MTMTSELAAGFADKVVSAQATFRAVMDAMARPGTVQQPDAKLRHAPLPLMPAAAAIALTLFDHDTPIWLDAPLKATPAVTSWLRFHTAAPLTDATADAAFALVSSVDQMPVLDQFALGSNDYPDRSTTLVLQLSSLEAGDAFELQGPGINGRASLHAPLPAELIAQRAALQPLFPRGLDLILVSGDALVAIPRTTQIMPKGAV</sequence>
<accession>A0A318TI12</accession>
<dbReference type="RefSeq" id="WP_110780888.1">
    <property type="nucleotide sequence ID" value="NZ_QJTI01000010.1"/>
</dbReference>
<proteinExistence type="predicted"/>
<dbReference type="InterPro" id="IPR038058">
    <property type="entry name" value="PhnH-like_sp"/>
</dbReference>
<dbReference type="EMBL" id="QJTI01000010">
    <property type="protein sequence ID" value="PYF02718.1"/>
    <property type="molecule type" value="Genomic_DNA"/>
</dbReference>
<dbReference type="OrthoDB" id="9814509at2"/>
<dbReference type="Proteomes" id="UP000248148">
    <property type="component" value="Unassembled WGS sequence"/>
</dbReference>
<evidence type="ECO:0000313" key="2">
    <source>
        <dbReference type="Proteomes" id="UP000248148"/>
    </source>
</evidence>
<evidence type="ECO:0000313" key="1">
    <source>
        <dbReference type="EMBL" id="PYF02718.1"/>
    </source>
</evidence>
<dbReference type="Gene3D" id="3.40.50.11310">
    <property type="entry name" value="Bacterial phosphonate metabolism protein PhnH"/>
    <property type="match status" value="1"/>
</dbReference>
<organism evidence="1 2">
    <name type="scientific">Rhodopseudomonas faecalis</name>
    <dbReference type="NCBI Taxonomy" id="99655"/>
    <lineage>
        <taxon>Bacteria</taxon>
        <taxon>Pseudomonadati</taxon>
        <taxon>Pseudomonadota</taxon>
        <taxon>Alphaproteobacteria</taxon>
        <taxon>Hyphomicrobiales</taxon>
        <taxon>Nitrobacteraceae</taxon>
        <taxon>Rhodopseudomonas</taxon>
    </lineage>
</organism>
<reference evidence="1 2" key="1">
    <citation type="submission" date="2018-06" db="EMBL/GenBank/DDBJ databases">
        <title>Genomic Encyclopedia of Archaeal and Bacterial Type Strains, Phase II (KMG-II): from individual species to whole genera.</title>
        <authorList>
            <person name="Goeker M."/>
        </authorList>
    </citation>
    <scope>NUCLEOTIDE SEQUENCE [LARGE SCALE GENOMIC DNA]</scope>
    <source>
        <strain evidence="1 2">JCM 11668</strain>
    </source>
</reference>
<dbReference type="SUPFAM" id="SSF159709">
    <property type="entry name" value="PhnH-like"/>
    <property type="match status" value="1"/>
</dbReference>
<dbReference type="NCBIfam" id="TIGR03292">
    <property type="entry name" value="PhnH_redo"/>
    <property type="match status" value="1"/>
</dbReference>
<protein>
    <submittedName>
        <fullName evidence="1">Alpha-D-ribose 1-methylphosphonate 5-triphosphate synthase subunit PhnH</fullName>
    </submittedName>
</protein>